<feature type="chain" id="PRO_5045632023" evidence="1">
    <location>
        <begin position="20"/>
        <end position="129"/>
    </location>
</feature>
<proteinExistence type="predicted"/>
<accession>A0ABQ0G2L2</accession>
<dbReference type="EMBL" id="BAAFSV010000001">
    <property type="protein sequence ID" value="GAB1312006.1"/>
    <property type="molecule type" value="Genomic_DNA"/>
</dbReference>
<gene>
    <name evidence="2" type="ORF">MFIFM68171_02216</name>
</gene>
<dbReference type="GeneID" id="98172961"/>
<comment type="caution">
    <text evidence="2">The sequence shown here is derived from an EMBL/GenBank/DDBJ whole genome shotgun (WGS) entry which is preliminary data.</text>
</comment>
<dbReference type="Proteomes" id="UP001628179">
    <property type="component" value="Unassembled WGS sequence"/>
</dbReference>
<dbReference type="RefSeq" id="XP_070913739.1">
    <property type="nucleotide sequence ID" value="XM_071057638.1"/>
</dbReference>
<keyword evidence="3" id="KW-1185">Reference proteome</keyword>
<keyword evidence="1" id="KW-0732">Signal</keyword>
<sequence length="129" mass="13314">MQTKAAIASLFLAAMGTHAAPSPEIRQAAIPLNIYDGDACGGPVISTANVPRDGSCFGISPIVSGQTDSARIDVNDALPNGCTLTLFNTNNCSPQGNNIPLTTEHQCVTFGINPLDPFIRAARVSGNCA</sequence>
<feature type="signal peptide" evidence="1">
    <location>
        <begin position="1"/>
        <end position="19"/>
    </location>
</feature>
<protein>
    <submittedName>
        <fullName evidence="2">Uncharacterized protein</fullName>
    </submittedName>
</protein>
<evidence type="ECO:0000313" key="2">
    <source>
        <dbReference type="EMBL" id="GAB1312006.1"/>
    </source>
</evidence>
<organism evidence="2 3">
    <name type="scientific">Madurella fahalii</name>
    <dbReference type="NCBI Taxonomy" id="1157608"/>
    <lineage>
        <taxon>Eukaryota</taxon>
        <taxon>Fungi</taxon>
        <taxon>Dikarya</taxon>
        <taxon>Ascomycota</taxon>
        <taxon>Pezizomycotina</taxon>
        <taxon>Sordariomycetes</taxon>
        <taxon>Sordariomycetidae</taxon>
        <taxon>Sordariales</taxon>
        <taxon>Sordariales incertae sedis</taxon>
        <taxon>Madurella</taxon>
    </lineage>
</organism>
<reference evidence="2 3" key="1">
    <citation type="submission" date="2024-09" db="EMBL/GenBank/DDBJ databases">
        <title>Itraconazole resistance in Madurella fahalii resulting from another homologue of gene encoding cytochrome P450 14-alpha sterol demethylase (CYP51).</title>
        <authorList>
            <person name="Yoshioka I."/>
            <person name="Fahal A.H."/>
            <person name="Kaneko S."/>
            <person name="Yaguchi T."/>
        </authorList>
    </citation>
    <scope>NUCLEOTIDE SEQUENCE [LARGE SCALE GENOMIC DNA]</scope>
    <source>
        <strain evidence="2 3">IFM 68171</strain>
    </source>
</reference>
<evidence type="ECO:0000256" key="1">
    <source>
        <dbReference type="SAM" id="SignalP"/>
    </source>
</evidence>
<name>A0ABQ0G2L2_9PEZI</name>
<evidence type="ECO:0000313" key="3">
    <source>
        <dbReference type="Proteomes" id="UP001628179"/>
    </source>
</evidence>